<dbReference type="PANTHER" id="PTHR34598:SF3">
    <property type="entry name" value="OXIDOREDUCTASE AN1597"/>
    <property type="match status" value="1"/>
</dbReference>
<evidence type="ECO:0008006" key="4">
    <source>
        <dbReference type="Google" id="ProtNLM"/>
    </source>
</evidence>
<gene>
    <name evidence="2" type="ORF">E0Z10_g8983</name>
</gene>
<dbReference type="EMBL" id="SKBN01000262">
    <property type="protein sequence ID" value="TGJ79779.1"/>
    <property type="molecule type" value="Genomic_DNA"/>
</dbReference>
<keyword evidence="3" id="KW-1185">Reference proteome</keyword>
<evidence type="ECO:0000256" key="1">
    <source>
        <dbReference type="ARBA" id="ARBA00023604"/>
    </source>
</evidence>
<name>A0A4Z0Y6U9_9PEZI</name>
<protein>
    <recommendedName>
        <fullName evidence="4">Methyltransferase</fullName>
    </recommendedName>
</protein>
<dbReference type="Proteomes" id="UP000297716">
    <property type="component" value="Unassembled WGS sequence"/>
</dbReference>
<dbReference type="NCBIfam" id="NF041278">
    <property type="entry name" value="CmcJ_NvfI_EfuI"/>
    <property type="match status" value="1"/>
</dbReference>
<organism evidence="2 3">
    <name type="scientific">Xylaria hypoxylon</name>
    <dbReference type="NCBI Taxonomy" id="37992"/>
    <lineage>
        <taxon>Eukaryota</taxon>
        <taxon>Fungi</taxon>
        <taxon>Dikarya</taxon>
        <taxon>Ascomycota</taxon>
        <taxon>Pezizomycotina</taxon>
        <taxon>Sordariomycetes</taxon>
        <taxon>Xylariomycetidae</taxon>
        <taxon>Xylariales</taxon>
        <taxon>Xylariaceae</taxon>
        <taxon>Xylaria</taxon>
    </lineage>
</organism>
<comment type="similarity">
    <text evidence="1">Belongs to the asaB hydroxylase/desaturase family.</text>
</comment>
<dbReference type="AlphaFoldDB" id="A0A4Z0Y6U9"/>
<dbReference type="PANTHER" id="PTHR34598">
    <property type="entry name" value="BLL6449 PROTEIN"/>
    <property type="match status" value="1"/>
</dbReference>
<dbReference type="InterPro" id="IPR044053">
    <property type="entry name" value="AsaB-like"/>
</dbReference>
<evidence type="ECO:0000313" key="2">
    <source>
        <dbReference type="EMBL" id="TGJ79779.1"/>
    </source>
</evidence>
<dbReference type="OrthoDB" id="412788at2759"/>
<dbReference type="STRING" id="37992.A0A4Z0Y6U9"/>
<reference evidence="2 3" key="1">
    <citation type="submission" date="2019-03" db="EMBL/GenBank/DDBJ databases">
        <title>Draft genome sequence of Xylaria hypoxylon DSM 108379, a ubiquitous saprotrophic-parasitic fungi on hardwood.</title>
        <authorList>
            <person name="Buettner E."/>
            <person name="Leonhardt S."/>
            <person name="Gebauer A.M."/>
            <person name="Liers C."/>
            <person name="Hofrichter M."/>
            <person name="Kellner H."/>
        </authorList>
    </citation>
    <scope>NUCLEOTIDE SEQUENCE [LARGE SCALE GENOMIC DNA]</scope>
    <source>
        <strain evidence="2 3">DSM 108379</strain>
    </source>
</reference>
<evidence type="ECO:0000313" key="3">
    <source>
        <dbReference type="Proteomes" id="UP000297716"/>
    </source>
</evidence>
<dbReference type="GO" id="GO:0016491">
    <property type="term" value="F:oxidoreductase activity"/>
    <property type="evidence" value="ECO:0007669"/>
    <property type="project" value="InterPro"/>
</dbReference>
<proteinExistence type="inferred from homology"/>
<comment type="caution">
    <text evidence="2">The sequence shown here is derived from an EMBL/GenBank/DDBJ whole genome shotgun (WGS) entry which is preliminary data.</text>
</comment>
<sequence>MEENSSVYRRTNQEFEDRQMIVQDARGQENNFSLDRNGFCWGQWGGPTEWGDISAAGLKEMGHEKIQQGYIKAVERFIKGEVEEQDGETVEFVKVFDYKLQSSSDMGAFYKKNLNPADGLDTLIPVTHPHVDQSFDGAVARLHAHFGDDVVRLLKRRFRIINVWKPLSKVENWPLALCDSASVDFQDLIATDTVRRKYVGETFYSTFNPKQLWYYLSNQKRDEVAMLKIYDSNESATARFNLHSSFCLPDAEGWGERESFEIRAFVFDREH</sequence>
<accession>A0A4Z0Y6U9</accession>